<keyword evidence="3" id="KW-1185">Reference proteome</keyword>
<dbReference type="EMBL" id="JBDXSU010000007">
    <property type="protein sequence ID" value="MFB5190808.1"/>
    <property type="molecule type" value="Genomic_DNA"/>
</dbReference>
<feature type="domain" description="Core" evidence="1">
    <location>
        <begin position="28"/>
        <end position="87"/>
    </location>
</feature>
<reference evidence="2 3" key="1">
    <citation type="journal article" date="2024" name="Int. J. Mol. Sci.">
        <title>Exploration of Alicyclobacillus spp. Genome in Search of Antibiotic Resistance.</title>
        <authorList>
            <person name="Bucka-Kolendo J."/>
            <person name="Kiousi D.E."/>
            <person name="Dekowska A."/>
            <person name="Mikolajczuk-Szczyrba A."/>
            <person name="Karadedos D.M."/>
            <person name="Michael P."/>
            <person name="Galanis A."/>
            <person name="Sokolowska B."/>
        </authorList>
    </citation>
    <scope>NUCLEOTIDE SEQUENCE [LARGE SCALE GENOMIC DNA]</scope>
    <source>
        <strain evidence="2 3">KKP 3000</strain>
    </source>
</reference>
<evidence type="ECO:0000259" key="1">
    <source>
        <dbReference type="Pfam" id="PF01521"/>
    </source>
</evidence>
<dbReference type="RefSeq" id="WP_375330571.1">
    <property type="nucleotide sequence ID" value="NZ_JBDXSU010000007.1"/>
</dbReference>
<name>A0ABV5AEZ0_9BACL</name>
<evidence type="ECO:0000313" key="3">
    <source>
        <dbReference type="Proteomes" id="UP001579974"/>
    </source>
</evidence>
<dbReference type="InterPro" id="IPR000361">
    <property type="entry name" value="ATAP_core_dom"/>
</dbReference>
<accession>A0ABV5AEZ0</accession>
<organism evidence="2 3">
    <name type="scientific">Alicyclobacillus fastidiosus</name>
    <dbReference type="NCBI Taxonomy" id="392011"/>
    <lineage>
        <taxon>Bacteria</taxon>
        <taxon>Bacillati</taxon>
        <taxon>Bacillota</taxon>
        <taxon>Bacilli</taxon>
        <taxon>Bacillales</taxon>
        <taxon>Alicyclobacillaceae</taxon>
        <taxon>Alicyclobacillus</taxon>
    </lineage>
</organism>
<sequence length="92" mass="10238">MKITDAATCELMRFSCEELSDGEFIRVARAYQCGGPRFQLTVDDEQTKMDERITVDGVTIVVEKSCLDLLNDVTIDFANEGFVFESAANSLC</sequence>
<comment type="caution">
    <text evidence="2">The sequence shown here is derived from an EMBL/GenBank/DDBJ whole genome shotgun (WGS) entry which is preliminary data.</text>
</comment>
<dbReference type="SUPFAM" id="SSF89360">
    <property type="entry name" value="HesB-like domain"/>
    <property type="match status" value="1"/>
</dbReference>
<dbReference type="Proteomes" id="UP001579974">
    <property type="component" value="Unassembled WGS sequence"/>
</dbReference>
<dbReference type="InterPro" id="IPR035903">
    <property type="entry name" value="HesB-like_dom_sf"/>
</dbReference>
<dbReference type="Pfam" id="PF01521">
    <property type="entry name" value="Fe-S_biosyn"/>
    <property type="match status" value="1"/>
</dbReference>
<protein>
    <submittedName>
        <fullName evidence="2">Iron-sulfur cluster biosynthesis family protein</fullName>
    </submittedName>
</protein>
<gene>
    <name evidence="2" type="ORF">KKP3000_004294</name>
</gene>
<dbReference type="Gene3D" id="2.60.300.12">
    <property type="entry name" value="HesB-like domain"/>
    <property type="match status" value="1"/>
</dbReference>
<evidence type="ECO:0000313" key="2">
    <source>
        <dbReference type="EMBL" id="MFB5190808.1"/>
    </source>
</evidence>
<proteinExistence type="predicted"/>